<name>A0A0A9ELE7_ARUDO</name>
<dbReference type="EMBL" id="GBRH01196346">
    <property type="protein sequence ID" value="JAE01550.1"/>
    <property type="molecule type" value="Transcribed_RNA"/>
</dbReference>
<organism evidence="1">
    <name type="scientific">Arundo donax</name>
    <name type="common">Giant reed</name>
    <name type="synonym">Donax arundinaceus</name>
    <dbReference type="NCBI Taxonomy" id="35708"/>
    <lineage>
        <taxon>Eukaryota</taxon>
        <taxon>Viridiplantae</taxon>
        <taxon>Streptophyta</taxon>
        <taxon>Embryophyta</taxon>
        <taxon>Tracheophyta</taxon>
        <taxon>Spermatophyta</taxon>
        <taxon>Magnoliopsida</taxon>
        <taxon>Liliopsida</taxon>
        <taxon>Poales</taxon>
        <taxon>Poaceae</taxon>
        <taxon>PACMAD clade</taxon>
        <taxon>Arundinoideae</taxon>
        <taxon>Arundineae</taxon>
        <taxon>Arundo</taxon>
    </lineage>
</organism>
<reference evidence="1" key="2">
    <citation type="journal article" date="2015" name="Data Brief">
        <title>Shoot transcriptome of the giant reed, Arundo donax.</title>
        <authorList>
            <person name="Barrero R.A."/>
            <person name="Guerrero F.D."/>
            <person name="Moolhuijzen P."/>
            <person name="Goolsby J.A."/>
            <person name="Tidwell J."/>
            <person name="Bellgard S.E."/>
            <person name="Bellgard M.I."/>
        </authorList>
    </citation>
    <scope>NUCLEOTIDE SEQUENCE</scope>
    <source>
        <tissue evidence="1">Shoot tissue taken approximately 20 cm above the soil surface</tissue>
    </source>
</reference>
<accession>A0A0A9ELE7</accession>
<sequence>MPITAGHAALARTAR</sequence>
<protein>
    <submittedName>
        <fullName evidence="1">Uncharacterized protein</fullName>
    </submittedName>
</protein>
<proteinExistence type="predicted"/>
<reference evidence="1" key="1">
    <citation type="submission" date="2014-09" db="EMBL/GenBank/DDBJ databases">
        <authorList>
            <person name="Magalhaes I.L.F."/>
            <person name="Oliveira U."/>
            <person name="Santos F.R."/>
            <person name="Vidigal T.H.D.A."/>
            <person name="Brescovit A.D."/>
            <person name="Santos A.J."/>
        </authorList>
    </citation>
    <scope>NUCLEOTIDE SEQUENCE</scope>
    <source>
        <tissue evidence="1">Shoot tissue taken approximately 20 cm above the soil surface</tissue>
    </source>
</reference>
<evidence type="ECO:0000313" key="1">
    <source>
        <dbReference type="EMBL" id="JAE01550.1"/>
    </source>
</evidence>